<sequence length="45" mass="4881">MDVFLELAVILIVAKVFGYLATKIKMPGALGQLIGEYLLVPPFST</sequence>
<reference evidence="1 2" key="1">
    <citation type="journal article" date="2012" name="J. Bacteriol.">
        <title>Genome sequence of the model hyperthermophilic archaeon Thermococcus litoralis NS-C.</title>
        <authorList>
            <person name="Gardner A.F."/>
            <person name="Kumar S."/>
            <person name="Perler F.B."/>
        </authorList>
    </citation>
    <scope>NUCLEOTIDE SEQUENCE [LARGE SCALE GENOMIC DNA]</scope>
    <source>
        <strain evidence="2">ATCC 51850 / DSM 5473 / JCM 8560 / NS-C</strain>
    </source>
</reference>
<dbReference type="EMBL" id="CP006670">
    <property type="protein sequence ID" value="AGT34206.1"/>
    <property type="molecule type" value="Genomic_DNA"/>
</dbReference>
<evidence type="ECO:0008006" key="3">
    <source>
        <dbReference type="Google" id="ProtNLM"/>
    </source>
</evidence>
<dbReference type="HOGENOM" id="CLU_3194699_0_0_2"/>
<dbReference type="KEGG" id="tlt:OCC_13560"/>
<accession>S5ZI68</accession>
<name>S5ZI68_THELN</name>
<gene>
    <name evidence="1" type="ORF">OCC_13560</name>
</gene>
<organism evidence="1 2">
    <name type="scientific">Thermococcus litoralis (strain ATCC 51850 / DSM 5473 / JCM 8560 / NS-C)</name>
    <dbReference type="NCBI Taxonomy" id="523849"/>
    <lineage>
        <taxon>Archaea</taxon>
        <taxon>Methanobacteriati</taxon>
        <taxon>Methanobacteriota</taxon>
        <taxon>Thermococci</taxon>
        <taxon>Thermococcales</taxon>
        <taxon>Thermococcaceae</taxon>
        <taxon>Thermococcus</taxon>
    </lineage>
</organism>
<dbReference type="STRING" id="523849.OCC_13560"/>
<evidence type="ECO:0000313" key="1">
    <source>
        <dbReference type="EMBL" id="AGT34206.1"/>
    </source>
</evidence>
<dbReference type="AlphaFoldDB" id="S5ZI68"/>
<keyword evidence="2" id="KW-1185">Reference proteome</keyword>
<dbReference type="Proteomes" id="UP000015502">
    <property type="component" value="Chromosome"/>
</dbReference>
<evidence type="ECO:0000313" key="2">
    <source>
        <dbReference type="Proteomes" id="UP000015502"/>
    </source>
</evidence>
<dbReference type="PaxDb" id="523849-OCC_13560"/>
<protein>
    <recommendedName>
        <fullName evidence="3">Cation:proton antiporter</fullName>
    </recommendedName>
</protein>
<proteinExistence type="predicted"/>